<sequence length="197" mass="20583">MGAMGARDEVSAVADGLGKWRDAALGAVFQAQDTTVRIFVEVREAGTGAAGRVRAAGSDAAGRLGAGFDGLAGRGAVEREQATFGLRARAQRARAALDAAVIAVATSELADRVVDAQLERVLRPVVRTVLDDVLALLAEEPERIQPLVRGQRDTMVDELVGRIRNGAAAGDSAVDRVTTRVLRRGGDPVPAPPAELR</sequence>
<comment type="caution">
    <text evidence="1">The sequence shown here is derived from an EMBL/GenBank/DDBJ whole genome shotgun (WGS) entry which is preliminary data.</text>
</comment>
<keyword evidence="2" id="KW-1185">Reference proteome</keyword>
<evidence type="ECO:0000313" key="2">
    <source>
        <dbReference type="Proteomes" id="UP000609879"/>
    </source>
</evidence>
<dbReference type="Proteomes" id="UP000609879">
    <property type="component" value="Unassembled WGS sequence"/>
</dbReference>
<name>A0ABQ3YH38_9ACTN</name>
<protein>
    <submittedName>
        <fullName evidence="1">Uncharacterized protein</fullName>
    </submittedName>
</protein>
<proteinExistence type="predicted"/>
<organism evidence="1 2">
    <name type="scientific">Paractinoplanes deccanensis</name>
    <dbReference type="NCBI Taxonomy" id="113561"/>
    <lineage>
        <taxon>Bacteria</taxon>
        <taxon>Bacillati</taxon>
        <taxon>Actinomycetota</taxon>
        <taxon>Actinomycetes</taxon>
        <taxon>Micromonosporales</taxon>
        <taxon>Micromonosporaceae</taxon>
        <taxon>Paractinoplanes</taxon>
    </lineage>
</organism>
<evidence type="ECO:0000313" key="1">
    <source>
        <dbReference type="EMBL" id="GID79297.1"/>
    </source>
</evidence>
<dbReference type="EMBL" id="BOMI01000165">
    <property type="protein sequence ID" value="GID79297.1"/>
    <property type="molecule type" value="Genomic_DNA"/>
</dbReference>
<reference evidence="1 2" key="1">
    <citation type="submission" date="2021-01" db="EMBL/GenBank/DDBJ databases">
        <title>Whole genome shotgun sequence of Actinoplanes deccanensis NBRC 13994.</title>
        <authorList>
            <person name="Komaki H."/>
            <person name="Tamura T."/>
        </authorList>
    </citation>
    <scope>NUCLEOTIDE SEQUENCE [LARGE SCALE GENOMIC DNA]</scope>
    <source>
        <strain evidence="1 2">NBRC 13994</strain>
    </source>
</reference>
<gene>
    <name evidence="1" type="ORF">Ade02nite_79380</name>
</gene>
<accession>A0ABQ3YH38</accession>